<evidence type="ECO:0000313" key="2">
    <source>
        <dbReference type="Proteomes" id="UP000054843"/>
    </source>
</evidence>
<keyword evidence="2" id="KW-1185">Reference proteome</keyword>
<dbReference type="AlphaFoldDB" id="A0A0V1N2K6"/>
<comment type="caution">
    <text evidence="1">The sequence shown here is derived from an EMBL/GenBank/DDBJ whole genome shotgun (WGS) entry which is preliminary data.</text>
</comment>
<gene>
    <name evidence="1" type="ORF">T10_8039</name>
</gene>
<proteinExistence type="predicted"/>
<dbReference type="EMBL" id="JYDO01000014">
    <property type="protein sequence ID" value="KRZ78127.1"/>
    <property type="molecule type" value="Genomic_DNA"/>
</dbReference>
<accession>A0A0V1N2K6</accession>
<protein>
    <submittedName>
        <fullName evidence="1">Uncharacterized protein</fullName>
    </submittedName>
</protein>
<evidence type="ECO:0000313" key="1">
    <source>
        <dbReference type="EMBL" id="KRZ78127.1"/>
    </source>
</evidence>
<name>A0A0V1N2K6_9BILA</name>
<organism evidence="1 2">
    <name type="scientific">Trichinella papuae</name>
    <dbReference type="NCBI Taxonomy" id="268474"/>
    <lineage>
        <taxon>Eukaryota</taxon>
        <taxon>Metazoa</taxon>
        <taxon>Ecdysozoa</taxon>
        <taxon>Nematoda</taxon>
        <taxon>Enoplea</taxon>
        <taxon>Dorylaimia</taxon>
        <taxon>Trichinellida</taxon>
        <taxon>Trichinellidae</taxon>
        <taxon>Trichinella</taxon>
    </lineage>
</organism>
<reference evidence="1 2" key="1">
    <citation type="submission" date="2015-01" db="EMBL/GenBank/DDBJ databases">
        <title>Evolution of Trichinella species and genotypes.</title>
        <authorList>
            <person name="Korhonen P.K."/>
            <person name="Edoardo P."/>
            <person name="Giuseppe L.R."/>
            <person name="Gasser R.B."/>
        </authorList>
    </citation>
    <scope>NUCLEOTIDE SEQUENCE [LARGE SCALE GENOMIC DNA]</scope>
    <source>
        <strain evidence="1">ISS1980</strain>
    </source>
</reference>
<dbReference type="Proteomes" id="UP000054843">
    <property type="component" value="Unassembled WGS sequence"/>
</dbReference>
<sequence length="97" mass="11229">MRHRKTAALFMASPFIHYNDVPEAEVKTRPTLRKLLNGEAAIMPPFSTKQNIGTQAVPSVPVQIFSKAERSKYERFSKFWKIIKPLKYAQMHAKRIN</sequence>
<dbReference type="STRING" id="268474.A0A0V1N2K6"/>